<dbReference type="InterPro" id="IPR003810">
    <property type="entry name" value="Mntp/YtaF"/>
</dbReference>
<dbReference type="Pfam" id="PF02659">
    <property type="entry name" value="Mntp"/>
    <property type="match status" value="1"/>
</dbReference>
<reference evidence="6 7" key="1">
    <citation type="submission" date="2014-08" db="EMBL/GenBank/DDBJ databases">
        <title>Complete genome of a marine bacteria Jeotgalibacillus malaysiensis.</title>
        <authorList>
            <person name="Yaakop A.S."/>
            <person name="Chan K.-G."/>
            <person name="Goh K.M."/>
        </authorList>
    </citation>
    <scope>NUCLEOTIDE SEQUENCE [LARGE SCALE GENOMIC DNA]</scope>
    <source>
        <strain evidence="6 7">D5</strain>
    </source>
</reference>
<gene>
    <name evidence="6" type="ORF">JMA_30330</name>
</gene>
<dbReference type="STRING" id="1508404.JMA_30330"/>
<dbReference type="Proteomes" id="UP000031449">
    <property type="component" value="Chromosome"/>
</dbReference>
<feature type="transmembrane region" description="Helical" evidence="5">
    <location>
        <begin position="95"/>
        <end position="115"/>
    </location>
</feature>
<evidence type="ECO:0000313" key="7">
    <source>
        <dbReference type="Proteomes" id="UP000031449"/>
    </source>
</evidence>
<accession>A0A0B5AQ61</accession>
<dbReference type="BioCyc" id="JESP1508404:G14D9-12314-MONOMER"/>
<evidence type="ECO:0000256" key="3">
    <source>
        <dbReference type="ARBA" id="ARBA00022989"/>
    </source>
</evidence>
<evidence type="ECO:0000256" key="2">
    <source>
        <dbReference type="ARBA" id="ARBA00022692"/>
    </source>
</evidence>
<proteinExistence type="predicted"/>
<feature type="transmembrane region" description="Helical" evidence="5">
    <location>
        <begin position="32"/>
        <end position="54"/>
    </location>
</feature>
<evidence type="ECO:0000256" key="5">
    <source>
        <dbReference type="SAM" id="Phobius"/>
    </source>
</evidence>
<keyword evidence="3 5" id="KW-1133">Transmembrane helix</keyword>
<dbReference type="AlphaFoldDB" id="A0A0B5AQ61"/>
<evidence type="ECO:0000256" key="1">
    <source>
        <dbReference type="ARBA" id="ARBA00022475"/>
    </source>
</evidence>
<dbReference type="PANTHER" id="PTHR35529:SF1">
    <property type="entry name" value="MANGANESE EFFLUX PUMP MNTP-RELATED"/>
    <property type="match status" value="1"/>
</dbReference>
<name>A0A0B5AQ61_9BACL</name>
<dbReference type="EMBL" id="CP009416">
    <property type="protein sequence ID" value="AJD92350.1"/>
    <property type="molecule type" value="Genomic_DNA"/>
</dbReference>
<evidence type="ECO:0000256" key="4">
    <source>
        <dbReference type="ARBA" id="ARBA00023136"/>
    </source>
</evidence>
<keyword evidence="4 5" id="KW-0472">Membrane</keyword>
<dbReference type="HOGENOM" id="CLU_096410_1_1_9"/>
<organism evidence="6 7">
    <name type="scientific">Jeotgalibacillus malaysiensis</name>
    <dbReference type="NCBI Taxonomy" id="1508404"/>
    <lineage>
        <taxon>Bacteria</taxon>
        <taxon>Bacillati</taxon>
        <taxon>Bacillota</taxon>
        <taxon>Bacilli</taxon>
        <taxon>Bacillales</taxon>
        <taxon>Caryophanaceae</taxon>
        <taxon>Jeotgalibacillus</taxon>
    </lineage>
</organism>
<dbReference type="OrthoDB" id="1679700at2"/>
<dbReference type="KEGG" id="jeo:JMA_30330"/>
<keyword evidence="2 5" id="KW-0812">Transmembrane</keyword>
<sequence>MWTIFLALALGMDALSASIAAGAQPISTRGKWIISIMVGLLHTVLPAAGMLIGLSLLDAMNWFGMLLLIFIGFQMIFAGFKTKKDQQMVLTPLKWLAFSIAVSLDSLSIGITLGITDLSDSQSLIFFGVAAFLMTRIGFAIGSIVTLTAGRFSEVIGGSILIGLALRMIE</sequence>
<keyword evidence="7" id="KW-1185">Reference proteome</keyword>
<feature type="transmembrane region" description="Helical" evidence="5">
    <location>
        <begin position="61"/>
        <end position="80"/>
    </location>
</feature>
<protein>
    <recommendedName>
        <fullName evidence="8">Manganese efflux pump MntP</fullName>
    </recommendedName>
</protein>
<evidence type="ECO:0000313" key="6">
    <source>
        <dbReference type="EMBL" id="AJD92350.1"/>
    </source>
</evidence>
<keyword evidence="1" id="KW-1003">Cell membrane</keyword>
<dbReference type="PANTHER" id="PTHR35529">
    <property type="entry name" value="MANGANESE EFFLUX PUMP MNTP-RELATED"/>
    <property type="match status" value="1"/>
</dbReference>
<feature type="transmembrane region" description="Helical" evidence="5">
    <location>
        <begin position="124"/>
        <end position="145"/>
    </location>
</feature>
<evidence type="ECO:0008006" key="8">
    <source>
        <dbReference type="Google" id="ProtNLM"/>
    </source>
</evidence>